<organism evidence="1 2">
    <name type="scientific">Streptomyces ziwulingensis</name>
    <dbReference type="NCBI Taxonomy" id="1045501"/>
    <lineage>
        <taxon>Bacteria</taxon>
        <taxon>Bacillati</taxon>
        <taxon>Actinomycetota</taxon>
        <taxon>Actinomycetes</taxon>
        <taxon>Kitasatosporales</taxon>
        <taxon>Streptomycetaceae</taxon>
        <taxon>Streptomyces</taxon>
    </lineage>
</organism>
<dbReference type="Proteomes" id="UP001501265">
    <property type="component" value="Unassembled WGS sequence"/>
</dbReference>
<accession>A0ABP9AJC0</accession>
<gene>
    <name evidence="1" type="ORF">GCM10023220_00450</name>
</gene>
<sequence>MPQHTPAHIELADDITRQLGRLTRDLTKLPPRHAAQLLAHILHATDGVLSELTHLITTDSWLAKRQAECGAISPEVALALGQASNELHALSPDLEEATEALITFGARPAATPARLPTPDPLVIRRRR</sequence>
<protein>
    <submittedName>
        <fullName evidence="1">Uncharacterized protein</fullName>
    </submittedName>
</protein>
<dbReference type="RefSeq" id="WP_345616642.1">
    <property type="nucleotide sequence ID" value="NZ_BAABIG010000001.1"/>
</dbReference>
<evidence type="ECO:0000313" key="1">
    <source>
        <dbReference type="EMBL" id="GAA4781904.1"/>
    </source>
</evidence>
<dbReference type="EMBL" id="BAABIG010000001">
    <property type="protein sequence ID" value="GAA4781904.1"/>
    <property type="molecule type" value="Genomic_DNA"/>
</dbReference>
<name>A0ABP9AJC0_9ACTN</name>
<comment type="caution">
    <text evidence="1">The sequence shown here is derived from an EMBL/GenBank/DDBJ whole genome shotgun (WGS) entry which is preliminary data.</text>
</comment>
<evidence type="ECO:0000313" key="2">
    <source>
        <dbReference type="Proteomes" id="UP001501265"/>
    </source>
</evidence>
<reference evidence="2" key="1">
    <citation type="journal article" date="2019" name="Int. J. Syst. Evol. Microbiol.">
        <title>The Global Catalogue of Microorganisms (GCM) 10K type strain sequencing project: providing services to taxonomists for standard genome sequencing and annotation.</title>
        <authorList>
            <consortium name="The Broad Institute Genomics Platform"/>
            <consortium name="The Broad Institute Genome Sequencing Center for Infectious Disease"/>
            <person name="Wu L."/>
            <person name="Ma J."/>
        </authorList>
    </citation>
    <scope>NUCLEOTIDE SEQUENCE [LARGE SCALE GENOMIC DNA]</scope>
    <source>
        <strain evidence="2">JCM 18081</strain>
    </source>
</reference>
<keyword evidence="2" id="KW-1185">Reference proteome</keyword>
<proteinExistence type="predicted"/>